<dbReference type="Proteomes" id="UP001162734">
    <property type="component" value="Chromosome"/>
</dbReference>
<accession>A0ABM7X7I7</accession>
<evidence type="ECO:0008006" key="3">
    <source>
        <dbReference type="Google" id="ProtNLM"/>
    </source>
</evidence>
<gene>
    <name evidence="1" type="ORF">AMPC_09200</name>
</gene>
<evidence type="ECO:0000313" key="1">
    <source>
        <dbReference type="EMBL" id="BDG07807.1"/>
    </source>
</evidence>
<keyword evidence="2" id="KW-1185">Reference proteome</keyword>
<dbReference type="EMBL" id="AP025592">
    <property type="protein sequence ID" value="BDG07807.1"/>
    <property type="molecule type" value="Genomic_DNA"/>
</dbReference>
<organism evidence="1 2">
    <name type="scientific">Anaeromyxobacter paludicola</name>
    <dbReference type="NCBI Taxonomy" id="2918171"/>
    <lineage>
        <taxon>Bacteria</taxon>
        <taxon>Pseudomonadati</taxon>
        <taxon>Myxococcota</taxon>
        <taxon>Myxococcia</taxon>
        <taxon>Myxococcales</taxon>
        <taxon>Cystobacterineae</taxon>
        <taxon>Anaeromyxobacteraceae</taxon>
        <taxon>Anaeromyxobacter</taxon>
    </lineage>
</organism>
<dbReference type="RefSeq" id="WP_248344739.1">
    <property type="nucleotide sequence ID" value="NZ_AP025592.1"/>
</dbReference>
<reference evidence="2" key="1">
    <citation type="journal article" date="2022" name="Int. J. Syst. Evol. Microbiol.">
        <title>Anaeromyxobacter oryzae sp. nov., Anaeromyxobacter diazotrophicus sp. nov. and Anaeromyxobacter paludicola sp. nov., isolated from paddy soils.</title>
        <authorList>
            <person name="Itoh H."/>
            <person name="Xu Z."/>
            <person name="Mise K."/>
            <person name="Masuda Y."/>
            <person name="Ushijima N."/>
            <person name="Hayakawa C."/>
            <person name="Shiratori Y."/>
            <person name="Senoo K."/>
        </authorList>
    </citation>
    <scope>NUCLEOTIDE SEQUENCE [LARGE SCALE GENOMIC DNA]</scope>
    <source>
        <strain evidence="2">Red630</strain>
    </source>
</reference>
<protein>
    <recommendedName>
        <fullName evidence="3">DUF3102 domain-containing protein</fullName>
    </recommendedName>
</protein>
<sequence>MASTAEKLGARAEELPEDSLRRKVLEGAQRFKSAWVEFGRLLTQVKRDALWREWGYPSFDAYCAKELFIRKQTAEKLTLSYGFLERHEPQVATERNPPKPPPSFEVIEVLSRAEAAGRLPAESYQELRDQVWEAPSAAAVNRQLTERFGPAPKPPPPEEGERLARLLAQARRLAQALRGEEAVPKVVAERAEALAEDIEELVDG</sequence>
<name>A0ABM7X7I7_9BACT</name>
<evidence type="ECO:0000313" key="2">
    <source>
        <dbReference type="Proteomes" id="UP001162734"/>
    </source>
</evidence>
<proteinExistence type="predicted"/>